<dbReference type="InterPro" id="IPR051918">
    <property type="entry name" value="STPP_CPPED1"/>
</dbReference>
<dbReference type="Gene3D" id="3.60.21.10">
    <property type="match status" value="1"/>
</dbReference>
<dbReference type="PANTHER" id="PTHR43143:SF6">
    <property type="entry name" value="BLL3016 PROTEIN"/>
    <property type="match status" value="1"/>
</dbReference>
<accession>A0A1L7I2Z7</accession>
<dbReference type="CDD" id="cd00838">
    <property type="entry name" value="MPP_superfamily"/>
    <property type="match status" value="1"/>
</dbReference>
<evidence type="ECO:0000259" key="3">
    <source>
        <dbReference type="Pfam" id="PF16371"/>
    </source>
</evidence>
<dbReference type="Gene3D" id="2.60.40.10">
    <property type="entry name" value="Immunoglobulins"/>
    <property type="match status" value="1"/>
</dbReference>
<dbReference type="SUPFAM" id="SSF56300">
    <property type="entry name" value="Metallo-dependent phosphatases"/>
    <property type="match status" value="1"/>
</dbReference>
<evidence type="ECO:0000313" key="4">
    <source>
        <dbReference type="EMBL" id="APU67584.1"/>
    </source>
</evidence>
<proteinExistence type="predicted"/>
<sequence>MGISFLGNTQTVAKGTVFLDNNQNGKKESSEKGISEVAVSNGSDVVLTDATGSYELPVEDDAIIFVIKPTDYKVSKGKNSSSKFYYIYKPDGSPEAKYKGVEPTGKLPKKIDFGLVRQDENEDYTALIFGDPQPRNLDELKYFEKSVVQDIDKNTEIAYGISLGDLVWNDLSLFEPYKKSIASLNIPWYDVMGNHDMNLDAKNEDDSDETFEAYFGPATYSYNYAKTHILILDDILYPDPRDGKGYWGGFTEKQLKFIENDLKLVPKDYLVVLNFHIPISEPEGDSFRDEDRNNLFEILKDFPNTLSISAHTHIQRQDFFSAEDGWKGKGLHHHFNAGTTCGDWNSGKFVDGIPKADMRDGTPRGYAFLKVKGNQYVIDYKVAGENEDYQIKLFVPKVMKQGQYSKAGIYANFFMGSKSDEVFFRVDKGDWKKMDYIEDHDPNYSNMVYDWDLSDTLIDGIRPSNPIDSKHLWHARIPTKIENGEHLIEVKATDMFGQVHMAEASYRLE</sequence>
<reference evidence="4 5" key="1">
    <citation type="submission" date="2016-07" db="EMBL/GenBank/DDBJ databases">
        <title>Multi-omics approach to identify versatile polysaccharide utilization systems of a marine flavobacterium Gramella flava.</title>
        <authorList>
            <person name="Tang K."/>
        </authorList>
    </citation>
    <scope>NUCLEOTIDE SEQUENCE [LARGE SCALE GENOMIC DNA]</scope>
    <source>
        <strain evidence="4 5">JLT2011</strain>
    </source>
</reference>
<evidence type="ECO:0000259" key="2">
    <source>
        <dbReference type="Pfam" id="PF16370"/>
    </source>
</evidence>
<dbReference type="GO" id="GO:0016787">
    <property type="term" value="F:hydrolase activity"/>
    <property type="evidence" value="ECO:0007669"/>
    <property type="project" value="InterPro"/>
</dbReference>
<protein>
    <submittedName>
        <fullName evidence="4">Uncharacterized protein</fullName>
    </submittedName>
</protein>
<dbReference type="InterPro" id="IPR004843">
    <property type="entry name" value="Calcineurin-like_PHP"/>
</dbReference>
<name>A0A1L7I2Z7_9FLAO</name>
<feature type="domain" description="Calcineurin-like phosphoesterase" evidence="1">
    <location>
        <begin position="127"/>
        <end position="314"/>
    </location>
</feature>
<dbReference type="PANTHER" id="PTHR43143">
    <property type="entry name" value="METALLOPHOSPHOESTERASE, CALCINEURIN SUPERFAMILY"/>
    <property type="match status" value="1"/>
</dbReference>
<dbReference type="KEGG" id="gfl:GRFL_0860"/>
<dbReference type="EMBL" id="CP016359">
    <property type="protein sequence ID" value="APU67584.1"/>
    <property type="molecule type" value="Genomic_DNA"/>
</dbReference>
<organism evidence="4 5">
    <name type="scientific">Christiangramia flava JLT2011</name>
    <dbReference type="NCBI Taxonomy" id="1229726"/>
    <lineage>
        <taxon>Bacteria</taxon>
        <taxon>Pseudomonadati</taxon>
        <taxon>Bacteroidota</taxon>
        <taxon>Flavobacteriia</taxon>
        <taxon>Flavobacteriales</taxon>
        <taxon>Flavobacteriaceae</taxon>
        <taxon>Christiangramia</taxon>
    </lineage>
</organism>
<gene>
    <name evidence="4" type="ORF">GRFL_0860</name>
</gene>
<evidence type="ECO:0000313" key="5">
    <source>
        <dbReference type="Proteomes" id="UP000186230"/>
    </source>
</evidence>
<feature type="domain" description="Calcineurin-like phosphoesterase N-terminal" evidence="3">
    <location>
        <begin position="28"/>
        <end position="93"/>
    </location>
</feature>
<dbReference type="Pfam" id="PF16370">
    <property type="entry name" value="MetallophosC"/>
    <property type="match status" value="1"/>
</dbReference>
<dbReference type="STRING" id="1229726.GRFL_0860"/>
<dbReference type="Pfam" id="PF00149">
    <property type="entry name" value="Metallophos"/>
    <property type="match status" value="1"/>
</dbReference>
<dbReference type="AlphaFoldDB" id="A0A1L7I2Z7"/>
<evidence type="ECO:0000259" key="1">
    <source>
        <dbReference type="Pfam" id="PF00149"/>
    </source>
</evidence>
<dbReference type="InterPro" id="IPR032288">
    <property type="entry name" value="Metallophos_C"/>
</dbReference>
<dbReference type="Pfam" id="PF16371">
    <property type="entry name" value="MetallophosN"/>
    <property type="match status" value="1"/>
</dbReference>
<keyword evidence="5" id="KW-1185">Reference proteome</keyword>
<dbReference type="InterPro" id="IPR029052">
    <property type="entry name" value="Metallo-depent_PP-like"/>
</dbReference>
<dbReference type="InterPro" id="IPR013783">
    <property type="entry name" value="Ig-like_fold"/>
</dbReference>
<feature type="domain" description="Calcineurin-like phosphoesterase C-terminal" evidence="2">
    <location>
        <begin position="335"/>
        <end position="499"/>
    </location>
</feature>
<dbReference type="InterPro" id="IPR032285">
    <property type="entry name" value="Metallophos_N"/>
</dbReference>
<dbReference type="Proteomes" id="UP000186230">
    <property type="component" value="Chromosome"/>
</dbReference>